<evidence type="ECO:0000313" key="2">
    <source>
        <dbReference type="Proteomes" id="UP000006860"/>
    </source>
</evidence>
<dbReference type="KEGG" id="pbs:Plabr_1136"/>
<proteinExistence type="predicted"/>
<dbReference type="Proteomes" id="UP000006860">
    <property type="component" value="Chromosome"/>
</dbReference>
<gene>
    <name evidence="1" type="ordered locus">Plabr_1136</name>
</gene>
<accession>F0SKT2</accession>
<dbReference type="EMBL" id="CP002546">
    <property type="protein sequence ID" value="ADY58752.1"/>
    <property type="molecule type" value="Genomic_DNA"/>
</dbReference>
<sequence length="654" mass="72319">MPTHPHFTEDELWVFKRGSWVYPQPVALACGRILRCRSPESLVDALLKGAEILTRYLATVGLASYASREENGPLPICSEVSGALSFGTFLTIAQQAAKSDPKHPVQPYLLAGFPKKAKESDKGELTSANDALIKLLELRNELGHDLASITSPKAQSILQDNSPQAALAFALQGVEPVLQLPLFVIEQQQFTKGELVGQRLLLMGDASDPAPEAVKLANTVHWDGEPYIGIGDSALVLAPMLVWRLSKASANVKLFVFDTIQEQSVKYKAVEVNVYESNDTETSDLQAILTGATRPLESLALADGRSFQAEWRERRQALEQAKEKLDGRIPWQSFSKETLSWYASKLSEDGGDPQAIIQTQLLDGRDHLRKSEVDQLILLFGTEEAVRKVLGRELLDLRAVKNPEVRWDERIESHANVIECLRKSVDFFSRHVGIDGVSLDGLKATSGTADYLAMREALVNMFIHQDFTDDSAAAQVEIGAEKVACFNTGKSLVKQRALIEGGKSQARNPMIARALRLIGFAELAGSGLRQLQHVWRTQRRRPPQMESNSSANTFTLTLDWRLVPDNYNSFWKDRLGVKLSQSEATILELSVDGVGVEEAASATGLTLDSAEEAINTLDRQALVEARKGRWFIKDHLRDLLRKAEDSEPTSEGED</sequence>
<evidence type="ECO:0000313" key="1">
    <source>
        <dbReference type="EMBL" id="ADY58752.1"/>
    </source>
</evidence>
<dbReference type="PANTHER" id="PTHR30595">
    <property type="entry name" value="GLPR-RELATED TRANSCRIPTIONAL REPRESSOR"/>
    <property type="match status" value="1"/>
</dbReference>
<name>F0SKT2_RUBBR</name>
<reference evidence="2" key="1">
    <citation type="submission" date="2011-02" db="EMBL/GenBank/DDBJ databases">
        <title>The complete genome of Planctomyces brasiliensis DSM 5305.</title>
        <authorList>
            <person name="Lucas S."/>
            <person name="Copeland A."/>
            <person name="Lapidus A."/>
            <person name="Bruce D."/>
            <person name="Goodwin L."/>
            <person name="Pitluck S."/>
            <person name="Kyrpides N."/>
            <person name="Mavromatis K."/>
            <person name="Pagani I."/>
            <person name="Ivanova N."/>
            <person name="Ovchinnikova G."/>
            <person name="Lu M."/>
            <person name="Detter J.C."/>
            <person name="Han C."/>
            <person name="Land M."/>
            <person name="Hauser L."/>
            <person name="Markowitz V."/>
            <person name="Cheng J.-F."/>
            <person name="Hugenholtz P."/>
            <person name="Woyke T."/>
            <person name="Wu D."/>
            <person name="Tindall B."/>
            <person name="Pomrenke H.G."/>
            <person name="Brambilla E."/>
            <person name="Klenk H.-P."/>
            <person name="Eisen J.A."/>
        </authorList>
    </citation>
    <scope>NUCLEOTIDE SEQUENCE [LARGE SCALE GENOMIC DNA]</scope>
    <source>
        <strain evidence="2">ATCC 49424 / DSM 5305 / JCM 21570 / NBRC 103401 / IFAM 1448</strain>
    </source>
</reference>
<dbReference type="HOGENOM" id="CLU_419128_0_0_0"/>
<keyword evidence="2" id="KW-1185">Reference proteome</keyword>
<dbReference type="Pfam" id="PF13749">
    <property type="entry name" value="HATPase_c_4"/>
    <property type="match status" value="1"/>
</dbReference>
<dbReference type="AlphaFoldDB" id="F0SKT2"/>
<dbReference type="Gene3D" id="3.30.565.60">
    <property type="match status" value="1"/>
</dbReference>
<protein>
    <submittedName>
        <fullName evidence="1">Transcriptional regulator</fullName>
    </submittedName>
</protein>
<dbReference type="PANTHER" id="PTHR30595:SF6">
    <property type="entry name" value="SCHLAFEN ALBA-2 DOMAIN-CONTAINING PROTEIN"/>
    <property type="match status" value="1"/>
</dbReference>
<dbReference type="eggNOG" id="COG2865">
    <property type="taxonomic scope" value="Bacteria"/>
</dbReference>
<dbReference type="InterPro" id="IPR038475">
    <property type="entry name" value="RecG_C_sf"/>
</dbReference>
<dbReference type="RefSeq" id="WP_013627485.1">
    <property type="nucleotide sequence ID" value="NC_015174.1"/>
</dbReference>
<dbReference type="OrthoDB" id="258364at2"/>
<organism evidence="1 2">
    <name type="scientific">Rubinisphaera brasiliensis (strain ATCC 49424 / DSM 5305 / JCM 21570 / IAM 15109 / NBRC 103401 / IFAM 1448)</name>
    <name type="common">Planctomyces brasiliensis</name>
    <dbReference type="NCBI Taxonomy" id="756272"/>
    <lineage>
        <taxon>Bacteria</taxon>
        <taxon>Pseudomonadati</taxon>
        <taxon>Planctomycetota</taxon>
        <taxon>Planctomycetia</taxon>
        <taxon>Planctomycetales</taxon>
        <taxon>Planctomycetaceae</taxon>
        <taxon>Rubinisphaera</taxon>
    </lineage>
</organism>
<dbReference type="STRING" id="756272.Plabr_1136"/>